<organism evidence="3">
    <name type="scientific">Candidatus Kentrum sp. FW</name>
    <dbReference type="NCBI Taxonomy" id="2126338"/>
    <lineage>
        <taxon>Bacteria</taxon>
        <taxon>Pseudomonadati</taxon>
        <taxon>Pseudomonadota</taxon>
        <taxon>Gammaproteobacteria</taxon>
        <taxon>Candidatus Kentrum</taxon>
    </lineage>
</organism>
<evidence type="ECO:0000256" key="1">
    <source>
        <dbReference type="SAM" id="SignalP"/>
    </source>
</evidence>
<evidence type="ECO:0000259" key="2">
    <source>
        <dbReference type="PROSITE" id="PS51208"/>
    </source>
</evidence>
<name>A0A450T9S3_9GAMM</name>
<reference evidence="3" key="1">
    <citation type="submission" date="2019-02" db="EMBL/GenBank/DDBJ databases">
        <authorList>
            <person name="Gruber-Vodicka R. H."/>
            <person name="Seah K. B. B."/>
        </authorList>
    </citation>
    <scope>NUCLEOTIDE SEQUENCE</scope>
    <source>
        <strain evidence="3">BECK_BZ15</strain>
    </source>
</reference>
<dbReference type="GO" id="GO:0019867">
    <property type="term" value="C:outer membrane"/>
    <property type="evidence" value="ECO:0007669"/>
    <property type="project" value="InterPro"/>
</dbReference>
<dbReference type="Pfam" id="PF03797">
    <property type="entry name" value="Autotransporter"/>
    <property type="match status" value="1"/>
</dbReference>
<dbReference type="NCBIfam" id="TIGR01414">
    <property type="entry name" value="autotrans_barl"/>
    <property type="match status" value="1"/>
</dbReference>
<sequence length="865" mass="87671">MRKNQEFNRSKLSKAIALACFGVASVSMSGAAYAASCTVASGATSTTACTLSAASETATIAGTLSPAAGVAVAVSGTSLTLGKIDISGTATSANDAAIKVTNDGGTLPSIAISGTVTGYKAGINITGTNNAVTITDITNSGTITGTTEHAINLAALGTITKLTNSGTIEAKGTTKHGIALTVATSIIDELVNSGSIIGTGDGIEANNASSALKKLTNSGTIKGTVSGLDINTTTADAVSIENSGTIEGGSEPAVHIAKGAAIASFVNTGVIKSGTTGVNAITVTDVMASGIIIKGKNARIIGNVEAGGATPIVFGDDTTVTSFTTEGDFKTGGAANAVTIKKNATLIVDGHTITTAANAAAVVNNGTLEVPATKTATIATGSYTQGTDGVLIINVKDGTTFGKLVAGAATTLTGKKLQVKGGFVKDGAALAGVLSATAHTTNPTVESLNPLVTYTAATAAHSTTLTASVKTFAQVASTSAGGNDMDSSGILGALDAIYSSEANDAAGTYTVPAKIQTIMDSLLTSGTGTAGATKMGQSIAQLTPAMSGAIANVSITAANGIVGAINNRMDSVASVGSGFSSGDFGETGSWWLKPFGSFGEQDKENGIAGYDLDSRGLAMGYDTDLNNQWRVGVAGAYTRTDVDGNSSTAKQNVDIDTYQANVYGIMKLGADSRLNLQAGIGTSDYDGTRNITFMNEVNKSDYDSTHFTAGATYEKDFPMSQSSLIRANVFADYAYVDVDGYTETTTSATSNTLLKISSQDQDSMIVGVGGAYKVKPSAEGVFSLRAALGYDLLSDKSSVRAQFAGDTNNTSFTTTGIDDEPFLFRGGLGYEHKTSENMSIDARYDAELRSGFDNHAFSVKLKYNY</sequence>
<dbReference type="Gene3D" id="2.40.128.130">
    <property type="entry name" value="Autotransporter beta-domain"/>
    <property type="match status" value="1"/>
</dbReference>
<dbReference type="EMBL" id="CAADEW010000148">
    <property type="protein sequence ID" value="VFJ63430.1"/>
    <property type="molecule type" value="Genomic_DNA"/>
</dbReference>
<feature type="domain" description="Autotransporter" evidence="2">
    <location>
        <begin position="583"/>
        <end position="865"/>
    </location>
</feature>
<keyword evidence="1" id="KW-0732">Signal</keyword>
<dbReference type="InterPro" id="IPR036709">
    <property type="entry name" value="Autotransporte_beta_dom_sf"/>
</dbReference>
<proteinExistence type="predicted"/>
<dbReference type="InterPro" id="IPR006315">
    <property type="entry name" value="OM_autotransptr_brl_dom"/>
</dbReference>
<dbReference type="SMART" id="SM00869">
    <property type="entry name" value="Autotransporter"/>
    <property type="match status" value="1"/>
</dbReference>
<dbReference type="SUPFAM" id="SSF103515">
    <property type="entry name" value="Autotransporter"/>
    <property type="match status" value="1"/>
</dbReference>
<protein>
    <submittedName>
        <fullName evidence="3">Outer membrane autotransporter barrel domain-containing protein</fullName>
    </submittedName>
</protein>
<gene>
    <name evidence="3" type="ORF">BECKFW1821A_GA0114235_11484</name>
</gene>
<feature type="signal peptide" evidence="1">
    <location>
        <begin position="1"/>
        <end position="34"/>
    </location>
</feature>
<dbReference type="InterPro" id="IPR005546">
    <property type="entry name" value="Autotransporte_beta"/>
</dbReference>
<feature type="chain" id="PRO_5019193387" evidence="1">
    <location>
        <begin position="35"/>
        <end position="865"/>
    </location>
</feature>
<evidence type="ECO:0000313" key="3">
    <source>
        <dbReference type="EMBL" id="VFJ63430.1"/>
    </source>
</evidence>
<dbReference type="AlphaFoldDB" id="A0A450T9S3"/>
<dbReference type="PROSITE" id="PS51208">
    <property type="entry name" value="AUTOTRANSPORTER"/>
    <property type="match status" value="1"/>
</dbReference>
<accession>A0A450T9S3</accession>